<gene>
    <name evidence="2" type="ORF">DILT_LOCUS13944</name>
</gene>
<dbReference type="EMBL" id="UYRU01072207">
    <property type="protein sequence ID" value="VDN21966.1"/>
    <property type="molecule type" value="Genomic_DNA"/>
</dbReference>
<dbReference type="Pfam" id="PF00620">
    <property type="entry name" value="RhoGAP"/>
    <property type="match status" value="1"/>
</dbReference>
<dbReference type="InterPro" id="IPR000198">
    <property type="entry name" value="RhoGAP_dom"/>
</dbReference>
<dbReference type="AlphaFoldDB" id="A0A3P7PVA3"/>
<evidence type="ECO:0000313" key="2">
    <source>
        <dbReference type="EMBL" id="VDN21966.1"/>
    </source>
</evidence>
<evidence type="ECO:0000259" key="1">
    <source>
        <dbReference type="Pfam" id="PF00620"/>
    </source>
</evidence>
<protein>
    <recommendedName>
        <fullName evidence="1">Rho-GAP domain-containing protein</fullName>
    </recommendedName>
</protein>
<dbReference type="Proteomes" id="UP000281553">
    <property type="component" value="Unassembled WGS sequence"/>
</dbReference>
<dbReference type="InterPro" id="IPR008936">
    <property type="entry name" value="Rho_GTPase_activation_prot"/>
</dbReference>
<reference evidence="2 3" key="1">
    <citation type="submission" date="2018-11" db="EMBL/GenBank/DDBJ databases">
        <authorList>
            <consortium name="Pathogen Informatics"/>
        </authorList>
    </citation>
    <scope>NUCLEOTIDE SEQUENCE [LARGE SCALE GENOMIC DNA]</scope>
</reference>
<feature type="domain" description="Rho-GAP" evidence="1">
    <location>
        <begin position="70"/>
        <end position="139"/>
    </location>
</feature>
<dbReference type="OrthoDB" id="6236246at2759"/>
<name>A0A3P7PVA3_DIBLA</name>
<organism evidence="2 3">
    <name type="scientific">Dibothriocephalus latus</name>
    <name type="common">Fish tapeworm</name>
    <name type="synonym">Diphyllobothrium latum</name>
    <dbReference type="NCBI Taxonomy" id="60516"/>
    <lineage>
        <taxon>Eukaryota</taxon>
        <taxon>Metazoa</taxon>
        <taxon>Spiralia</taxon>
        <taxon>Lophotrochozoa</taxon>
        <taxon>Platyhelminthes</taxon>
        <taxon>Cestoda</taxon>
        <taxon>Eucestoda</taxon>
        <taxon>Diphyllobothriidea</taxon>
        <taxon>Diphyllobothriidae</taxon>
        <taxon>Dibothriocephalus</taxon>
    </lineage>
</organism>
<sequence>MSQRRRDAYNLLSVAPIYDLTSVLLRCLASSTSRHPSGGLIPPEATDLFVQTTQLQYRLVDRRPVYKLRQYEDWVHLLCHGRQLLAYRIIVQFLLPAPERQLLLKVLSLLHRIAANGEKSKMYAESLARCLALAVFGSPQTTLKWSQAENASTQMSWYIDTLVNLIELYEELETLPALVYQDVRTNLRSKLGHSPLRPVSGHNHRVDDAALKRSWATCKLSCDLADKDKKGVSQRVESAIPLDDQQLRTKDNRSFLLTHLCGWSKSSEGEMLRFPLPIGSENDATEAVAQKSEQTAPSSRDGVRKITSPFIVWKKKRNASKVKPLVEGTLTKKESVARRARAVLTDPL</sequence>
<dbReference type="SUPFAM" id="SSF48350">
    <property type="entry name" value="GTPase activation domain, GAP"/>
    <property type="match status" value="1"/>
</dbReference>
<dbReference type="GO" id="GO:0007165">
    <property type="term" value="P:signal transduction"/>
    <property type="evidence" value="ECO:0007669"/>
    <property type="project" value="InterPro"/>
</dbReference>
<dbReference type="Gene3D" id="1.10.555.10">
    <property type="entry name" value="Rho GTPase activation protein"/>
    <property type="match status" value="1"/>
</dbReference>
<evidence type="ECO:0000313" key="3">
    <source>
        <dbReference type="Proteomes" id="UP000281553"/>
    </source>
</evidence>
<accession>A0A3P7PVA3</accession>
<keyword evidence="3" id="KW-1185">Reference proteome</keyword>
<proteinExistence type="predicted"/>